<dbReference type="Pfam" id="PF13374">
    <property type="entry name" value="TPR_10"/>
    <property type="match status" value="2"/>
</dbReference>
<feature type="transmembrane region" description="Helical" evidence="2">
    <location>
        <begin position="6"/>
        <end position="24"/>
    </location>
</feature>
<dbReference type="SMART" id="SM00028">
    <property type="entry name" value="TPR"/>
    <property type="match status" value="4"/>
</dbReference>
<feature type="repeat" description="TPR" evidence="1">
    <location>
        <begin position="636"/>
        <end position="669"/>
    </location>
</feature>
<feature type="repeat" description="TPR" evidence="1">
    <location>
        <begin position="596"/>
        <end position="629"/>
    </location>
</feature>
<evidence type="ECO:0000256" key="1">
    <source>
        <dbReference type="PROSITE-ProRule" id="PRU00339"/>
    </source>
</evidence>
<dbReference type="GO" id="GO:0043531">
    <property type="term" value="F:ADP binding"/>
    <property type="evidence" value="ECO:0007669"/>
    <property type="project" value="InterPro"/>
</dbReference>
<keyword evidence="2" id="KW-0812">Transmembrane</keyword>
<dbReference type="EMBL" id="PVZC01000002">
    <property type="protein sequence ID" value="PRY01003.1"/>
    <property type="molecule type" value="Genomic_DNA"/>
</dbReference>
<keyword evidence="4" id="KW-1185">Reference proteome</keyword>
<evidence type="ECO:0000313" key="4">
    <source>
        <dbReference type="Proteomes" id="UP000237846"/>
    </source>
</evidence>
<keyword evidence="2" id="KW-0472">Membrane</keyword>
<dbReference type="AlphaFoldDB" id="A0A2T0QAY4"/>
<dbReference type="Proteomes" id="UP000237846">
    <property type="component" value="Unassembled WGS sequence"/>
</dbReference>
<dbReference type="InterPro" id="IPR036388">
    <property type="entry name" value="WH-like_DNA-bd_sf"/>
</dbReference>
<comment type="caution">
    <text evidence="3">The sequence shown here is derived from an EMBL/GenBank/DDBJ whole genome shotgun (WGS) entry which is preliminary data.</text>
</comment>
<proteinExistence type="predicted"/>
<protein>
    <submittedName>
        <fullName evidence="3">Tetratricopeptide (TPR) repeat protein</fullName>
    </submittedName>
</protein>
<dbReference type="SUPFAM" id="SSF52540">
    <property type="entry name" value="P-loop containing nucleoside triphosphate hydrolases"/>
    <property type="match status" value="1"/>
</dbReference>
<dbReference type="PANTHER" id="PTHR47691">
    <property type="entry name" value="REGULATOR-RELATED"/>
    <property type="match status" value="1"/>
</dbReference>
<dbReference type="InterPro" id="IPR019734">
    <property type="entry name" value="TPR_rpt"/>
</dbReference>
<dbReference type="PANTHER" id="PTHR47691:SF3">
    <property type="entry name" value="HTH-TYPE TRANSCRIPTIONAL REGULATOR RV0890C-RELATED"/>
    <property type="match status" value="1"/>
</dbReference>
<dbReference type="Gene3D" id="1.25.40.10">
    <property type="entry name" value="Tetratricopeptide repeat domain"/>
    <property type="match status" value="1"/>
</dbReference>
<dbReference type="Gene3D" id="1.10.10.10">
    <property type="entry name" value="Winged helix-like DNA-binding domain superfamily/Winged helix DNA-binding domain"/>
    <property type="match status" value="1"/>
</dbReference>
<dbReference type="PROSITE" id="PS50005">
    <property type="entry name" value="TPR"/>
    <property type="match status" value="2"/>
</dbReference>
<dbReference type="InterPro" id="IPR027417">
    <property type="entry name" value="P-loop_NTPase"/>
</dbReference>
<dbReference type="Pfam" id="PF13424">
    <property type="entry name" value="TPR_12"/>
    <property type="match status" value="1"/>
</dbReference>
<organism evidence="3 4">
    <name type="scientific">Allonocardiopsis opalescens</name>
    <dbReference type="NCBI Taxonomy" id="1144618"/>
    <lineage>
        <taxon>Bacteria</taxon>
        <taxon>Bacillati</taxon>
        <taxon>Actinomycetota</taxon>
        <taxon>Actinomycetes</taxon>
        <taxon>Streptosporangiales</taxon>
        <taxon>Allonocardiopsis</taxon>
    </lineage>
</organism>
<dbReference type="PRINTS" id="PR00364">
    <property type="entry name" value="DISEASERSIST"/>
</dbReference>
<feature type="transmembrane region" description="Helical" evidence="2">
    <location>
        <begin position="36"/>
        <end position="58"/>
    </location>
</feature>
<name>A0A2T0QAY4_9ACTN</name>
<reference evidence="3 4" key="1">
    <citation type="submission" date="2018-03" db="EMBL/GenBank/DDBJ databases">
        <title>Genomic Encyclopedia of Archaeal and Bacterial Type Strains, Phase II (KMG-II): from individual species to whole genera.</title>
        <authorList>
            <person name="Goeker M."/>
        </authorList>
    </citation>
    <scope>NUCLEOTIDE SEQUENCE [LARGE SCALE GENOMIC DNA]</scope>
    <source>
        <strain evidence="3 4">DSM 45601</strain>
    </source>
</reference>
<accession>A0A2T0QAY4</accession>
<keyword evidence="1" id="KW-0802">TPR repeat</keyword>
<dbReference type="SUPFAM" id="SSF48452">
    <property type="entry name" value="TPR-like"/>
    <property type="match status" value="1"/>
</dbReference>
<evidence type="ECO:0000313" key="3">
    <source>
        <dbReference type="EMBL" id="PRY01003.1"/>
    </source>
</evidence>
<dbReference type="Gene3D" id="3.40.50.300">
    <property type="entry name" value="P-loop containing nucleotide triphosphate hydrolases"/>
    <property type="match status" value="1"/>
</dbReference>
<sequence>MARWVWVGVAVLAVVGVIAAGLWVGGGPTSRQGWEAAGWVAGIVAALGLVVPCVVWAVRSHRTGTEAAGEPASPGAMANTASGTVGGSVVQGRDFTAPVTVTSHPGDQVTISGEFQAPVVGKQEIHHDHGAAPRALAGLPVLPAGFAGREEVLGRLLAVLDPSAGVGVGVVVSAVAGMGGVGKSTLAAAADHQARARGWFSATVPVDLRGHSAEGAPMGAGEALETVLRLLGVAAIHIPPTVEERAALYRSRLEEVAAERGGPVLVVADNARDRAQVHWLLPGVGGHRLLVTSRYRLVTLGAAIIDLDVLAPEAAVEVLRVELRTANPADGRADDADGLARLAAACGGLPLALQITAALLVRSRSLRPGRLAERLTDTATRLTRLDDGERTLRATFDLSHQQLSPQQARVFALLALNPGPDISTPAAAALADLAEDDAAEVLLELADAHLLREDPQSGRWSMHDLVAAYAHHHLHTQTETDPAAADYQDQARTRLFAHYIALADAADDHLRALPGDEVPEVFAGREEALAWLDAERPNLIATTITAQATGHTTTAIRLPLLLAYYLDWRRYFDDQITLSTIARDTAHHTGDHHREARAWNNLGTALRQVRRFDEAIHAHQQARTLHQEVGDRHREATAWNNLGLALRQVRRFDEAIHACEQARTLHQEVGDRHREATAWNNLGLALRQVRRFDEAIHAHEHARNLFREVGDRHGEAMAWNNLGLALQASGQVREAVAAAEHAVALYTETGDAHRSADAQNLLDELRRTNDT</sequence>
<dbReference type="InterPro" id="IPR011990">
    <property type="entry name" value="TPR-like_helical_dom_sf"/>
</dbReference>
<keyword evidence="2" id="KW-1133">Transmembrane helix</keyword>
<evidence type="ECO:0000256" key="2">
    <source>
        <dbReference type="SAM" id="Phobius"/>
    </source>
</evidence>
<gene>
    <name evidence="3" type="ORF">CLV72_102636</name>
</gene>